<evidence type="ECO:0000313" key="3">
    <source>
        <dbReference type="Proteomes" id="UP000539313"/>
    </source>
</evidence>
<keyword evidence="3" id="KW-1185">Reference proteome</keyword>
<feature type="region of interest" description="Disordered" evidence="1">
    <location>
        <begin position="121"/>
        <end position="223"/>
    </location>
</feature>
<protein>
    <recommendedName>
        <fullName evidence="4">Sel1 repeat family protein</fullName>
    </recommendedName>
</protein>
<dbReference type="Gene3D" id="1.25.40.10">
    <property type="entry name" value="Tetratricopeptide repeat domain"/>
    <property type="match status" value="1"/>
</dbReference>
<comment type="caution">
    <text evidence="2">The sequence shown here is derived from an EMBL/GenBank/DDBJ whole genome shotgun (WGS) entry which is preliminary data.</text>
</comment>
<dbReference type="Proteomes" id="UP000539313">
    <property type="component" value="Unassembled WGS sequence"/>
</dbReference>
<dbReference type="EMBL" id="JACJII010000001">
    <property type="protein sequence ID" value="MBA9006324.1"/>
    <property type="molecule type" value="Genomic_DNA"/>
</dbReference>
<dbReference type="SMART" id="SM00671">
    <property type="entry name" value="SEL1"/>
    <property type="match status" value="3"/>
</dbReference>
<dbReference type="RefSeq" id="WP_182707271.1">
    <property type="nucleotide sequence ID" value="NZ_JACJII010000001.1"/>
</dbReference>
<accession>A0A7W3N2G3</accession>
<feature type="compositionally biased region" description="Basic and acidic residues" evidence="1">
    <location>
        <begin position="154"/>
        <end position="168"/>
    </location>
</feature>
<reference evidence="2 3" key="1">
    <citation type="submission" date="2020-08" db="EMBL/GenBank/DDBJ databases">
        <title>Sequencing the genomes of 1000 actinobacteria strains.</title>
        <authorList>
            <person name="Klenk H.-P."/>
        </authorList>
    </citation>
    <scope>NUCLEOTIDE SEQUENCE [LARGE SCALE GENOMIC DNA]</scope>
    <source>
        <strain evidence="2 3">DSM 45823</strain>
    </source>
</reference>
<feature type="compositionally biased region" description="Pro residues" evidence="1">
    <location>
        <begin position="170"/>
        <end position="191"/>
    </location>
</feature>
<organism evidence="2 3">
    <name type="scientific">Thermomonospora cellulosilytica</name>
    <dbReference type="NCBI Taxonomy" id="1411118"/>
    <lineage>
        <taxon>Bacteria</taxon>
        <taxon>Bacillati</taxon>
        <taxon>Actinomycetota</taxon>
        <taxon>Actinomycetes</taxon>
        <taxon>Streptosporangiales</taxon>
        <taxon>Thermomonosporaceae</taxon>
        <taxon>Thermomonospora</taxon>
    </lineage>
</organism>
<proteinExistence type="predicted"/>
<evidence type="ECO:0008006" key="4">
    <source>
        <dbReference type="Google" id="ProtNLM"/>
    </source>
</evidence>
<evidence type="ECO:0000313" key="2">
    <source>
        <dbReference type="EMBL" id="MBA9006324.1"/>
    </source>
</evidence>
<name>A0A7W3N2G3_9ACTN</name>
<dbReference type="InterPro" id="IPR011990">
    <property type="entry name" value="TPR-like_helical_dom_sf"/>
</dbReference>
<sequence length="426" mass="47162">MGVDRAYDPKALDEFVRQLEEFRWACGRPTLRKLARISLGVRKQGRRYQALPELSLTALSDVLNRRRVRPPEWRWVACYLLSCRRYAAETAVEAYPRETELLLAEWRRRWEAVFTTDEAAKDTVEDTARSAGPAAERPQGRSGKAGEVTASRHRQPDTGQDRRDEESGRPGPPPAGRRPPDVPLSAPPLLEPHPGQDPGGPPPGRPAGPGPNTPRGRGGPAPAGAAAVMELMEDYVGDVDGRPSLTEQRMFRLYGQHGVRLLRAAEEHQDADACFRLGVLLCLEGCPAESLAWLMKAERHGHEVAIGLVEHPAPRLAAADHAYELGLAAAVAGDRPTAEIYLERAVEHGHADAAFELGTLWMEDPARAVYWFTRAAQCGHRLGQWWADKIHADSRHLRPAPPPPRHHQAWVPPLADLIERALNDSR</sequence>
<dbReference type="AlphaFoldDB" id="A0A7W3N2G3"/>
<gene>
    <name evidence="2" type="ORF">HNR21_005206</name>
</gene>
<dbReference type="SUPFAM" id="SSF81901">
    <property type="entry name" value="HCP-like"/>
    <property type="match status" value="1"/>
</dbReference>
<evidence type="ECO:0000256" key="1">
    <source>
        <dbReference type="SAM" id="MobiDB-lite"/>
    </source>
</evidence>
<dbReference type="InterPro" id="IPR006597">
    <property type="entry name" value="Sel1-like"/>
</dbReference>
<feature type="compositionally biased region" description="Pro residues" evidence="1">
    <location>
        <begin position="199"/>
        <end position="212"/>
    </location>
</feature>